<protein>
    <submittedName>
        <fullName evidence="1">Unannotated protein</fullName>
    </submittedName>
</protein>
<sequence>MANENHAPFPAEPAMNMGVKAITALGAMLATLCARTSNGVTLRRAKPPEWSLVVLMWLFPPL</sequence>
<reference evidence="1" key="1">
    <citation type="submission" date="2020-05" db="EMBL/GenBank/DDBJ databases">
        <authorList>
            <person name="Chiriac C."/>
            <person name="Salcher M."/>
            <person name="Ghai R."/>
            <person name="Kavagutti S V."/>
        </authorList>
    </citation>
    <scope>NUCLEOTIDE SEQUENCE</scope>
</reference>
<dbReference type="AlphaFoldDB" id="A0A6J7E0B1"/>
<dbReference type="EMBL" id="CAFBLO010000100">
    <property type="protein sequence ID" value="CAB4874254.1"/>
    <property type="molecule type" value="Genomic_DNA"/>
</dbReference>
<name>A0A6J7E0B1_9ZZZZ</name>
<proteinExistence type="predicted"/>
<accession>A0A6J7E0B1</accession>
<organism evidence="1">
    <name type="scientific">freshwater metagenome</name>
    <dbReference type="NCBI Taxonomy" id="449393"/>
    <lineage>
        <taxon>unclassified sequences</taxon>
        <taxon>metagenomes</taxon>
        <taxon>ecological metagenomes</taxon>
    </lineage>
</organism>
<evidence type="ECO:0000313" key="1">
    <source>
        <dbReference type="EMBL" id="CAB4874254.1"/>
    </source>
</evidence>
<gene>
    <name evidence="1" type="ORF">UFOPK3364_00922</name>
</gene>